<reference evidence="2" key="1">
    <citation type="submission" date="2021-06" db="EMBL/GenBank/DDBJ databases">
        <title>Parelaphostrongylus tenuis whole genome reference sequence.</title>
        <authorList>
            <person name="Garwood T.J."/>
            <person name="Larsen P.A."/>
            <person name="Fountain-Jones N.M."/>
            <person name="Garbe J.R."/>
            <person name="Macchietto M.G."/>
            <person name="Kania S.A."/>
            <person name="Gerhold R.W."/>
            <person name="Richards J.E."/>
            <person name="Wolf T.M."/>
        </authorList>
    </citation>
    <scope>NUCLEOTIDE SEQUENCE</scope>
    <source>
        <strain evidence="2">MNPRO001-30</strain>
        <tissue evidence="2">Meninges</tissue>
    </source>
</reference>
<keyword evidence="1" id="KW-0472">Membrane</keyword>
<comment type="caution">
    <text evidence="2">The sequence shown here is derived from an EMBL/GenBank/DDBJ whole genome shotgun (WGS) entry which is preliminary data.</text>
</comment>
<keyword evidence="3" id="KW-1185">Reference proteome</keyword>
<dbReference type="Proteomes" id="UP001196413">
    <property type="component" value="Unassembled WGS sequence"/>
</dbReference>
<name>A0AAD5N302_PARTN</name>
<evidence type="ECO:0000313" key="3">
    <source>
        <dbReference type="Proteomes" id="UP001196413"/>
    </source>
</evidence>
<feature type="transmembrane region" description="Helical" evidence="1">
    <location>
        <begin position="85"/>
        <end position="107"/>
    </location>
</feature>
<dbReference type="AlphaFoldDB" id="A0AAD5N302"/>
<proteinExistence type="predicted"/>
<evidence type="ECO:0000256" key="1">
    <source>
        <dbReference type="SAM" id="Phobius"/>
    </source>
</evidence>
<dbReference type="EMBL" id="JAHQIW010003849">
    <property type="protein sequence ID" value="KAJ1360367.1"/>
    <property type="molecule type" value="Genomic_DNA"/>
</dbReference>
<protein>
    <submittedName>
        <fullName evidence="2">Uncharacterized protein</fullName>
    </submittedName>
</protein>
<keyword evidence="1" id="KW-0812">Transmembrane</keyword>
<sequence length="137" mass="15041">MRATSQPFVIANALQLKCYVSMQETGFHDLRYAYLISYEGATLGNFRPYTTKNIKRQANRNCAVALLICLIFVTLPSVGIGVLRILGLVVAILGPFYLIALLCAGVCNGSPYGSKQRYENFAGQLHSKGPNYNSKPC</sequence>
<gene>
    <name evidence="2" type="ORF">KIN20_019320</name>
</gene>
<accession>A0AAD5N302</accession>
<organism evidence="2 3">
    <name type="scientific">Parelaphostrongylus tenuis</name>
    <name type="common">Meningeal worm</name>
    <dbReference type="NCBI Taxonomy" id="148309"/>
    <lineage>
        <taxon>Eukaryota</taxon>
        <taxon>Metazoa</taxon>
        <taxon>Ecdysozoa</taxon>
        <taxon>Nematoda</taxon>
        <taxon>Chromadorea</taxon>
        <taxon>Rhabditida</taxon>
        <taxon>Rhabditina</taxon>
        <taxon>Rhabditomorpha</taxon>
        <taxon>Strongyloidea</taxon>
        <taxon>Metastrongylidae</taxon>
        <taxon>Parelaphostrongylus</taxon>
    </lineage>
</organism>
<keyword evidence="1" id="KW-1133">Transmembrane helix</keyword>
<feature type="transmembrane region" description="Helical" evidence="1">
    <location>
        <begin position="62"/>
        <end position="79"/>
    </location>
</feature>
<evidence type="ECO:0000313" key="2">
    <source>
        <dbReference type="EMBL" id="KAJ1360367.1"/>
    </source>
</evidence>